<dbReference type="Proteomes" id="UP000230842">
    <property type="component" value="Unassembled WGS sequence"/>
</dbReference>
<reference evidence="1 2" key="1">
    <citation type="submission" date="2017-11" db="EMBL/GenBank/DDBJ databases">
        <title>Genomic Encyclopedia of Archaeal and Bacterial Type Strains, Phase II (KMG-II): From Individual Species to Whole Genera.</title>
        <authorList>
            <person name="Goeker M."/>
        </authorList>
    </citation>
    <scope>NUCLEOTIDE SEQUENCE [LARGE SCALE GENOMIC DNA]</scope>
    <source>
        <strain evidence="1 2">DSM 27763</strain>
    </source>
</reference>
<evidence type="ECO:0008006" key="3">
    <source>
        <dbReference type="Google" id="ProtNLM"/>
    </source>
</evidence>
<dbReference type="EMBL" id="PGEZ01000001">
    <property type="protein sequence ID" value="PJJ56584.1"/>
    <property type="molecule type" value="Genomic_DNA"/>
</dbReference>
<name>A0A0B2BJM6_9ACTN</name>
<evidence type="ECO:0000313" key="1">
    <source>
        <dbReference type="EMBL" id="PJJ56584.1"/>
    </source>
</evidence>
<evidence type="ECO:0000313" key="2">
    <source>
        <dbReference type="Proteomes" id="UP000230842"/>
    </source>
</evidence>
<sequence length="112" mass="11991">MTTFSAPDACTLPSAAQPLRVAEFADLFGSRRALVSRERPTVLRIELEAEPGLAAAVEDLTRRETRCCSFFDFAVREVGGAVTLRVGVPETEVEVLDGLQALAEAGPGDAQR</sequence>
<proteinExistence type="predicted"/>
<dbReference type="RefSeq" id="WP_039345721.1">
    <property type="nucleotide sequence ID" value="NZ_PGEZ01000001.1"/>
</dbReference>
<organism evidence="1 2">
    <name type="scientific">Mumia flava</name>
    <dbReference type="NCBI Taxonomy" id="1348852"/>
    <lineage>
        <taxon>Bacteria</taxon>
        <taxon>Bacillati</taxon>
        <taxon>Actinomycetota</taxon>
        <taxon>Actinomycetes</taxon>
        <taxon>Propionibacteriales</taxon>
        <taxon>Nocardioidaceae</taxon>
        <taxon>Mumia</taxon>
    </lineage>
</organism>
<keyword evidence="2" id="KW-1185">Reference proteome</keyword>
<gene>
    <name evidence="1" type="ORF">CLV56_0793</name>
</gene>
<dbReference type="OrthoDB" id="8421706at2"/>
<accession>A0A0B2BJM6</accession>
<dbReference type="AlphaFoldDB" id="A0A0B2BJM6"/>
<comment type="caution">
    <text evidence="1">The sequence shown here is derived from an EMBL/GenBank/DDBJ whole genome shotgun (WGS) entry which is preliminary data.</text>
</comment>
<protein>
    <recommendedName>
        <fullName evidence="3">Arsenate reductase</fullName>
    </recommendedName>
</protein>